<evidence type="ECO:0008006" key="3">
    <source>
        <dbReference type="Google" id="ProtNLM"/>
    </source>
</evidence>
<evidence type="ECO:0000313" key="1">
    <source>
        <dbReference type="EMBL" id="PIA15875.1"/>
    </source>
</evidence>
<sequence>MCVCYKVNGQEFWDNNNGVDYLFKLLPVPLWPINAAPTFTGVPAPTNALGITSAAIIDHDAIKLCSARSNVCHGFDSPCRAEEAQPNLMTDISKANAGRYMHYSEARFSNVIDSNRAAYASCISKLQSEMPLVHGSAPLSTLLPQSISNSLAGTQADCIYRVQSPMRASSPIACAGIPLAASHVWPSMCSPTPLHC</sequence>
<reference evidence="1 2" key="1">
    <citation type="journal article" date="2015" name="Genome Biol. Evol.">
        <title>Phylogenomic analyses indicate that early fungi evolved digesting cell walls of algal ancestors of land plants.</title>
        <authorList>
            <person name="Chang Y."/>
            <person name="Wang S."/>
            <person name="Sekimoto S."/>
            <person name="Aerts A.L."/>
            <person name="Choi C."/>
            <person name="Clum A."/>
            <person name="LaButti K.M."/>
            <person name="Lindquist E.A."/>
            <person name="Yee Ngan C."/>
            <person name="Ohm R.A."/>
            <person name="Salamov A.A."/>
            <person name="Grigoriev I.V."/>
            <person name="Spatafora J.W."/>
            <person name="Berbee M.L."/>
        </authorList>
    </citation>
    <scope>NUCLEOTIDE SEQUENCE [LARGE SCALE GENOMIC DNA]</scope>
    <source>
        <strain evidence="1 2">NRRL 1564</strain>
    </source>
</reference>
<organism evidence="1 2">
    <name type="scientific">Coemansia reversa (strain ATCC 12441 / NRRL 1564)</name>
    <dbReference type="NCBI Taxonomy" id="763665"/>
    <lineage>
        <taxon>Eukaryota</taxon>
        <taxon>Fungi</taxon>
        <taxon>Fungi incertae sedis</taxon>
        <taxon>Zoopagomycota</taxon>
        <taxon>Kickxellomycotina</taxon>
        <taxon>Kickxellomycetes</taxon>
        <taxon>Kickxellales</taxon>
        <taxon>Kickxellaceae</taxon>
        <taxon>Coemansia</taxon>
    </lineage>
</organism>
<name>A0A2G5BA34_COERN</name>
<dbReference type="AlphaFoldDB" id="A0A2G5BA34"/>
<dbReference type="OrthoDB" id="1881at2759"/>
<dbReference type="InterPro" id="IPR038175">
    <property type="entry name" value="CBM21_dom_sf"/>
</dbReference>
<gene>
    <name evidence="1" type="ORF">COEREDRAFT_81609</name>
</gene>
<dbReference type="Gene3D" id="2.60.40.2440">
    <property type="entry name" value="Carbohydrate binding type-21 domain"/>
    <property type="match status" value="1"/>
</dbReference>
<dbReference type="EMBL" id="KZ303503">
    <property type="protein sequence ID" value="PIA15875.1"/>
    <property type="molecule type" value="Genomic_DNA"/>
</dbReference>
<proteinExistence type="predicted"/>
<accession>A0A2G5BA34</accession>
<evidence type="ECO:0000313" key="2">
    <source>
        <dbReference type="Proteomes" id="UP000242474"/>
    </source>
</evidence>
<dbReference type="Proteomes" id="UP000242474">
    <property type="component" value="Unassembled WGS sequence"/>
</dbReference>
<protein>
    <recommendedName>
        <fullName evidence="3">CBM21 domain-containing protein</fullName>
    </recommendedName>
</protein>
<keyword evidence="2" id="KW-1185">Reference proteome</keyword>